<keyword evidence="2 3" id="KW-0663">Pyridoxal phosphate</keyword>
<name>A0A1I6EJV8_9FIRM</name>
<dbReference type="InterPro" id="IPR015421">
    <property type="entry name" value="PyrdxlP-dep_Trfase_major"/>
</dbReference>
<reference evidence="5" key="1">
    <citation type="submission" date="2016-10" db="EMBL/GenBank/DDBJ databases">
        <authorList>
            <person name="Varghese N."/>
            <person name="Submissions S."/>
        </authorList>
    </citation>
    <scope>NUCLEOTIDE SEQUENCE [LARGE SCALE GENOMIC DNA]</scope>
    <source>
        <strain evidence="5">DSM 3669</strain>
    </source>
</reference>
<evidence type="ECO:0000313" key="4">
    <source>
        <dbReference type="EMBL" id="SFR18056.1"/>
    </source>
</evidence>
<dbReference type="SUPFAM" id="SSF53383">
    <property type="entry name" value="PLP-dependent transferases"/>
    <property type="match status" value="1"/>
</dbReference>
<evidence type="ECO:0000256" key="2">
    <source>
        <dbReference type="PIRSR" id="PIRSR000390-2"/>
    </source>
</evidence>
<feature type="modified residue" description="N6-(pyridoxal phosphate)lysine" evidence="2">
    <location>
        <position position="183"/>
    </location>
</feature>
<evidence type="ECO:0000256" key="3">
    <source>
        <dbReference type="RuleBase" id="RU004508"/>
    </source>
</evidence>
<dbReference type="CDD" id="cd00616">
    <property type="entry name" value="AHBA_syn"/>
    <property type="match status" value="1"/>
</dbReference>
<organism evidence="4 5">
    <name type="scientific">Desulfoscipio geothermicus DSM 3669</name>
    <dbReference type="NCBI Taxonomy" id="1121426"/>
    <lineage>
        <taxon>Bacteria</taxon>
        <taxon>Bacillati</taxon>
        <taxon>Bacillota</taxon>
        <taxon>Clostridia</taxon>
        <taxon>Eubacteriales</taxon>
        <taxon>Desulfallaceae</taxon>
        <taxon>Desulfoscipio</taxon>
    </lineage>
</organism>
<dbReference type="OrthoDB" id="9810913at2"/>
<dbReference type="Gene3D" id="3.90.1150.10">
    <property type="entry name" value="Aspartate Aminotransferase, domain 1"/>
    <property type="match status" value="1"/>
</dbReference>
<dbReference type="InterPro" id="IPR015422">
    <property type="entry name" value="PyrdxlP-dep_Trfase_small"/>
</dbReference>
<dbReference type="PANTHER" id="PTHR30244:SF39">
    <property type="entry name" value="BLR3650 PROTEIN"/>
    <property type="match status" value="1"/>
</dbReference>
<protein>
    <submittedName>
        <fullName evidence="4">Perosamine synthetase</fullName>
    </submittedName>
</protein>
<gene>
    <name evidence="4" type="ORF">SAMN05660706_1527</name>
</gene>
<dbReference type="RefSeq" id="WP_092487802.1">
    <property type="nucleotide sequence ID" value="NZ_FOYM01000052.1"/>
</dbReference>
<dbReference type="Proteomes" id="UP000199584">
    <property type="component" value="Unassembled WGS sequence"/>
</dbReference>
<dbReference type="STRING" id="39060.SAMN05660706_1527"/>
<evidence type="ECO:0000313" key="5">
    <source>
        <dbReference type="Proteomes" id="UP000199584"/>
    </source>
</evidence>
<keyword evidence="5" id="KW-1185">Reference proteome</keyword>
<sequence length="371" mass="41053">MKREVPLSLPDVGEREKEAVLSVLKSRWLSMGPVILDFEKKIADYIGVKYAVAVNSGTSGLHLIVRGLGLGEGDEVITTPFSFISSANCLLFERVRPVFADIDPQTLNIDVSQIKQKITSKTKAILPVHVFGHPADMTDILDIALKSGLNIIEDACEAIGARYNGKLAGSESDAAVFAFYPNKQITTGEGGVIVTNRKDLAGICRSMRNQGREAGAGWYEHSRLGYNYRMDEMSAALGCAQLARLSDILIKRETVAQRYTEKLRRLDGVSVPFVGPDVQVSWFVYVVRLDPEIDRDTVMRELTGRGIGCRAYFQPIHLQPFYRKAFGYKPGDFPVTEAAAVSTLALPFHNNLSEDEIDYVVTNLKEVLSKF</sequence>
<dbReference type="AlphaFoldDB" id="A0A1I6EJV8"/>
<comment type="similarity">
    <text evidence="3">Belongs to the DegT/DnrJ/EryC1 family.</text>
</comment>
<accession>A0A1I6EJV8</accession>
<dbReference type="Pfam" id="PF01041">
    <property type="entry name" value="DegT_DnrJ_EryC1"/>
    <property type="match status" value="1"/>
</dbReference>
<dbReference type="EMBL" id="FOYM01000052">
    <property type="protein sequence ID" value="SFR18056.1"/>
    <property type="molecule type" value="Genomic_DNA"/>
</dbReference>
<dbReference type="PANTHER" id="PTHR30244">
    <property type="entry name" value="TRANSAMINASE"/>
    <property type="match status" value="1"/>
</dbReference>
<evidence type="ECO:0000256" key="1">
    <source>
        <dbReference type="PIRSR" id="PIRSR000390-1"/>
    </source>
</evidence>
<dbReference type="InterPro" id="IPR000653">
    <property type="entry name" value="DegT/StrS_aminotransferase"/>
</dbReference>
<dbReference type="GO" id="GO:0000271">
    <property type="term" value="P:polysaccharide biosynthetic process"/>
    <property type="evidence" value="ECO:0007669"/>
    <property type="project" value="TreeGrafter"/>
</dbReference>
<dbReference type="PIRSF" id="PIRSF000390">
    <property type="entry name" value="PLP_StrS"/>
    <property type="match status" value="1"/>
</dbReference>
<dbReference type="GO" id="GO:0008483">
    <property type="term" value="F:transaminase activity"/>
    <property type="evidence" value="ECO:0007669"/>
    <property type="project" value="TreeGrafter"/>
</dbReference>
<proteinExistence type="inferred from homology"/>
<dbReference type="GO" id="GO:0030170">
    <property type="term" value="F:pyridoxal phosphate binding"/>
    <property type="evidence" value="ECO:0007669"/>
    <property type="project" value="TreeGrafter"/>
</dbReference>
<dbReference type="InterPro" id="IPR015424">
    <property type="entry name" value="PyrdxlP-dep_Trfase"/>
</dbReference>
<dbReference type="Gene3D" id="3.40.640.10">
    <property type="entry name" value="Type I PLP-dependent aspartate aminotransferase-like (Major domain)"/>
    <property type="match status" value="1"/>
</dbReference>
<feature type="active site" description="Proton acceptor" evidence="1">
    <location>
        <position position="183"/>
    </location>
</feature>